<dbReference type="Pfam" id="PF00892">
    <property type="entry name" value="EamA"/>
    <property type="match status" value="2"/>
</dbReference>
<dbReference type="InterPro" id="IPR000620">
    <property type="entry name" value="EamA_dom"/>
</dbReference>
<keyword evidence="4 6" id="KW-1133">Transmembrane helix</keyword>
<gene>
    <name evidence="8" type="ORF">SAMN06295970_12630</name>
</gene>
<keyword evidence="3 6" id="KW-0812">Transmembrane</keyword>
<feature type="transmembrane region" description="Helical" evidence="6">
    <location>
        <begin position="20"/>
        <end position="39"/>
    </location>
</feature>
<evidence type="ECO:0000256" key="1">
    <source>
        <dbReference type="ARBA" id="ARBA00004141"/>
    </source>
</evidence>
<feature type="transmembrane region" description="Helical" evidence="6">
    <location>
        <begin position="116"/>
        <end position="133"/>
    </location>
</feature>
<evidence type="ECO:0000256" key="4">
    <source>
        <dbReference type="ARBA" id="ARBA00022989"/>
    </source>
</evidence>
<feature type="transmembrane region" description="Helical" evidence="6">
    <location>
        <begin position="200"/>
        <end position="222"/>
    </location>
</feature>
<feature type="domain" description="EamA" evidence="7">
    <location>
        <begin position="143"/>
        <end position="275"/>
    </location>
</feature>
<evidence type="ECO:0000256" key="6">
    <source>
        <dbReference type="SAM" id="Phobius"/>
    </source>
</evidence>
<feature type="domain" description="EamA" evidence="7">
    <location>
        <begin position="1"/>
        <end position="129"/>
    </location>
</feature>
<feature type="transmembrane region" description="Helical" evidence="6">
    <location>
        <begin position="258"/>
        <end position="275"/>
    </location>
</feature>
<dbReference type="PANTHER" id="PTHR32322:SF2">
    <property type="entry name" value="EAMA DOMAIN-CONTAINING PROTEIN"/>
    <property type="match status" value="1"/>
</dbReference>
<evidence type="ECO:0000256" key="3">
    <source>
        <dbReference type="ARBA" id="ARBA00022692"/>
    </source>
</evidence>
<comment type="subcellular location">
    <subcellularLocation>
        <location evidence="1">Membrane</location>
        <topology evidence="1">Multi-pass membrane protein</topology>
    </subcellularLocation>
</comment>
<dbReference type="SUPFAM" id="SSF103481">
    <property type="entry name" value="Multidrug resistance efflux transporter EmrE"/>
    <property type="match status" value="2"/>
</dbReference>
<feature type="transmembrane region" description="Helical" evidence="6">
    <location>
        <begin position="139"/>
        <end position="158"/>
    </location>
</feature>
<protein>
    <submittedName>
        <fullName evidence="8">Threonine/homoserine efflux transporter RhtA</fullName>
    </submittedName>
</protein>
<dbReference type="PANTHER" id="PTHR32322">
    <property type="entry name" value="INNER MEMBRANE TRANSPORTER"/>
    <property type="match status" value="1"/>
</dbReference>
<comment type="similarity">
    <text evidence="2">Belongs to the EamA transporter family.</text>
</comment>
<reference evidence="8 9" key="1">
    <citation type="submission" date="2017-05" db="EMBL/GenBank/DDBJ databases">
        <authorList>
            <person name="Varghese N."/>
            <person name="Submissions S."/>
        </authorList>
    </citation>
    <scope>NUCLEOTIDE SEQUENCE [LARGE SCALE GENOMIC DNA]</scope>
    <source>
        <strain evidence="8 9">DSM 26001</strain>
    </source>
</reference>
<dbReference type="Proteomes" id="UP001158049">
    <property type="component" value="Unassembled WGS sequence"/>
</dbReference>
<keyword evidence="5 6" id="KW-0472">Membrane</keyword>
<keyword evidence="9" id="KW-1185">Reference proteome</keyword>
<dbReference type="InterPro" id="IPR037185">
    <property type="entry name" value="EmrE-like"/>
</dbReference>
<accession>A0ABY1QRM7</accession>
<organism evidence="8 9">
    <name type="scientific">Noviherbaspirillum suwonense</name>
    <dbReference type="NCBI Taxonomy" id="1224511"/>
    <lineage>
        <taxon>Bacteria</taxon>
        <taxon>Pseudomonadati</taxon>
        <taxon>Pseudomonadota</taxon>
        <taxon>Betaproteobacteria</taxon>
        <taxon>Burkholderiales</taxon>
        <taxon>Oxalobacteraceae</taxon>
        <taxon>Noviherbaspirillum</taxon>
    </lineage>
</organism>
<evidence type="ECO:0000313" key="9">
    <source>
        <dbReference type="Proteomes" id="UP001158049"/>
    </source>
</evidence>
<feature type="transmembrane region" description="Helical" evidence="6">
    <location>
        <begin position="60"/>
        <end position="78"/>
    </location>
</feature>
<dbReference type="EMBL" id="FXUL01000026">
    <property type="protein sequence ID" value="SMP77245.1"/>
    <property type="molecule type" value="Genomic_DNA"/>
</dbReference>
<evidence type="ECO:0000313" key="8">
    <source>
        <dbReference type="EMBL" id="SMP77245.1"/>
    </source>
</evidence>
<evidence type="ECO:0000256" key="2">
    <source>
        <dbReference type="ARBA" id="ARBA00007362"/>
    </source>
</evidence>
<evidence type="ECO:0000259" key="7">
    <source>
        <dbReference type="Pfam" id="PF00892"/>
    </source>
</evidence>
<feature type="transmembrane region" description="Helical" evidence="6">
    <location>
        <begin position="84"/>
        <end position="104"/>
    </location>
</feature>
<name>A0ABY1QRM7_9BURK</name>
<sequence length="277" mass="30437">MWGISGVCAQFLFQRKQIDIEWMVSVRLLVAGAALLLYSACRARAKIWHIWRSWRSAFDLLIFAVLGMLAVQYTYFAAIQHSNAATGTVLQYLGPVFIALYFSIVRRRMPSSLESMAILFACLGTLLLVTHGDLTSMKISGLALFWGISSAIALAFYTIQPVRLLKENDAAHVVGWSMVVGGLVLSLASRPWDVPGIWDMQTVSAAGFVIVFGTLLSFYAYLAAVKRIGPQKTSLLACAEPLAATLVGVMWLHIPFALVDWIGSLCILATLFILSKK</sequence>
<evidence type="ECO:0000256" key="5">
    <source>
        <dbReference type="ARBA" id="ARBA00023136"/>
    </source>
</evidence>
<comment type="caution">
    <text evidence="8">The sequence shown here is derived from an EMBL/GenBank/DDBJ whole genome shotgun (WGS) entry which is preliminary data.</text>
</comment>
<dbReference type="InterPro" id="IPR050638">
    <property type="entry name" value="AA-Vitamin_Transporters"/>
</dbReference>
<feature type="transmembrane region" description="Helical" evidence="6">
    <location>
        <begin position="170"/>
        <end position="188"/>
    </location>
</feature>
<proteinExistence type="inferred from homology"/>
<feature type="transmembrane region" description="Helical" evidence="6">
    <location>
        <begin position="234"/>
        <end position="252"/>
    </location>
</feature>